<accession>A0A8J5T200</accession>
<organism evidence="2 3">
    <name type="scientific">Zizania palustris</name>
    <name type="common">Northern wild rice</name>
    <dbReference type="NCBI Taxonomy" id="103762"/>
    <lineage>
        <taxon>Eukaryota</taxon>
        <taxon>Viridiplantae</taxon>
        <taxon>Streptophyta</taxon>
        <taxon>Embryophyta</taxon>
        <taxon>Tracheophyta</taxon>
        <taxon>Spermatophyta</taxon>
        <taxon>Magnoliopsida</taxon>
        <taxon>Liliopsida</taxon>
        <taxon>Poales</taxon>
        <taxon>Poaceae</taxon>
        <taxon>BOP clade</taxon>
        <taxon>Oryzoideae</taxon>
        <taxon>Oryzeae</taxon>
        <taxon>Zizaniinae</taxon>
        <taxon>Zizania</taxon>
    </lineage>
</organism>
<dbReference type="Proteomes" id="UP000729402">
    <property type="component" value="Unassembled WGS sequence"/>
</dbReference>
<evidence type="ECO:0000313" key="2">
    <source>
        <dbReference type="EMBL" id="KAG8075877.1"/>
    </source>
</evidence>
<feature type="region of interest" description="Disordered" evidence="1">
    <location>
        <begin position="1"/>
        <end position="75"/>
    </location>
</feature>
<keyword evidence="3" id="KW-1185">Reference proteome</keyword>
<feature type="compositionally biased region" description="Basic and acidic residues" evidence="1">
    <location>
        <begin position="23"/>
        <end position="36"/>
    </location>
</feature>
<evidence type="ECO:0000256" key="1">
    <source>
        <dbReference type="SAM" id="MobiDB-lite"/>
    </source>
</evidence>
<feature type="compositionally biased region" description="Gly residues" evidence="1">
    <location>
        <begin position="51"/>
        <end position="62"/>
    </location>
</feature>
<dbReference type="EMBL" id="JAAALK010000283">
    <property type="protein sequence ID" value="KAG8075877.1"/>
    <property type="molecule type" value="Genomic_DNA"/>
</dbReference>
<proteinExistence type="predicted"/>
<gene>
    <name evidence="2" type="ORF">GUJ93_ZPchr0006g40627</name>
</gene>
<sequence>MAPHRGGGRWSGDRAARPGRSRARVEMSERRREERATQGLGSARQHVRGRAGPGRSGRGGAGQSSDGAAPVRREE</sequence>
<reference evidence="2" key="1">
    <citation type="journal article" date="2021" name="bioRxiv">
        <title>Whole Genome Assembly and Annotation of Northern Wild Rice, Zizania palustris L., Supports a Whole Genome Duplication in the Zizania Genus.</title>
        <authorList>
            <person name="Haas M."/>
            <person name="Kono T."/>
            <person name="Macchietto M."/>
            <person name="Millas R."/>
            <person name="McGilp L."/>
            <person name="Shao M."/>
            <person name="Duquette J."/>
            <person name="Hirsch C.N."/>
            <person name="Kimball J."/>
        </authorList>
    </citation>
    <scope>NUCLEOTIDE SEQUENCE</scope>
    <source>
        <tissue evidence="2">Fresh leaf tissue</tissue>
    </source>
</reference>
<reference evidence="2" key="2">
    <citation type="submission" date="2021-02" db="EMBL/GenBank/DDBJ databases">
        <authorList>
            <person name="Kimball J.A."/>
            <person name="Haas M.W."/>
            <person name="Macchietto M."/>
            <person name="Kono T."/>
            <person name="Duquette J."/>
            <person name="Shao M."/>
        </authorList>
    </citation>
    <scope>NUCLEOTIDE SEQUENCE</scope>
    <source>
        <tissue evidence="2">Fresh leaf tissue</tissue>
    </source>
</reference>
<protein>
    <submittedName>
        <fullName evidence="2">Uncharacterized protein</fullName>
    </submittedName>
</protein>
<name>A0A8J5T200_ZIZPA</name>
<evidence type="ECO:0000313" key="3">
    <source>
        <dbReference type="Proteomes" id="UP000729402"/>
    </source>
</evidence>
<dbReference type="AlphaFoldDB" id="A0A8J5T200"/>
<comment type="caution">
    <text evidence="2">The sequence shown here is derived from an EMBL/GenBank/DDBJ whole genome shotgun (WGS) entry which is preliminary data.</text>
</comment>